<evidence type="ECO:0000256" key="5">
    <source>
        <dbReference type="ARBA" id="ARBA00022776"/>
    </source>
</evidence>
<sequence>MPVRETSLSSLLLFIPQIFQEVQKTVTNHRKNAAVLRKFQLRCSTFNQVSRSSRDSIGSDTDNLGEVEFNKEFVRNLNKILPMKKGQATAQRVIAFVATFIKYCQNESDNRNDDVSHSSFDDSDTLSSFTEFLFRHLLKGTESNDKNVRFRVCKLIALIMNSIETVDGDLYEYLKDELSKRLFDKEASIRVCAVEAFSKLLGDKEIEKDVTEKLLGIMKNDPNAEVRRAVLLNIEFSEKTIPHIFNRARDIDASIRCNVYTRSTEEIGDFRVLSIEARENLLNLGLTDRDPQVKKACSNMLANGWIKHANDNFLELLERIDVLNSKIAPDVLVALFKSRPDIIQTLNFDGSFWENLTIESVFLARVYCEFNKEDENKLDELLPEVTKFALYIQKYTNLMNQALDDEQVNYEFLVGQLLLISKLLNYGDEVGRRQMFTLLREILMMEHIPEGHIKSVVEIMKKISIDERDFTRSMIEILSDIRETIEDFNDPLRQKFQAEDELVVNMSNLSISMSSVRKSLVSETRSERRMSIDSTSPIDDEENELASLITNLKCLHIVRCILERNEVGLRDNPSMYGLLNDFITPNIKRQEPLLREISVQCLGLSCLLDQQLMKENLSLFMHCVRHGHPELQAKALMVILDILFLYSYPSIVDNTNNGSEILDLLYDCLHQANPQVQAVAVEGISKLMFTKMICEKAVLKELIMLYFDVETANNFRLRQCLSYFLPLYCHSSVENQRLMQEICVSSLTDLIEERRQLKDKESIPPMQIAQQLIDWTDPYRVIKSEQNEEVIDYGAHADIAIDIIKELFSETNKEVRKLYSQILNKLNINESTGIIRFKKLTLLTGNLKKKKPLLDAVGRNAFNKFENSLLRYYNEAPDPLDDYELEQLRDIIDFVRNIQEASPDRVSLRSLRSR</sequence>
<dbReference type="GO" id="GO:0000796">
    <property type="term" value="C:condensin complex"/>
    <property type="evidence" value="ECO:0007669"/>
    <property type="project" value="InterPro"/>
</dbReference>
<keyword evidence="5" id="KW-0498">Mitosis</keyword>
<keyword evidence="4" id="KW-0132">Cell division</keyword>
<dbReference type="GO" id="GO:0051301">
    <property type="term" value="P:cell division"/>
    <property type="evidence" value="ECO:0007669"/>
    <property type="project" value="UniProtKB-KW"/>
</dbReference>
<dbReference type="Proteomes" id="UP000789375">
    <property type="component" value="Unassembled WGS sequence"/>
</dbReference>
<evidence type="ECO:0000256" key="1">
    <source>
        <dbReference type="ARBA" id="ARBA00004286"/>
    </source>
</evidence>
<protein>
    <submittedName>
        <fullName evidence="9">13456_t:CDS:1</fullName>
    </submittedName>
</protein>
<evidence type="ECO:0000256" key="7">
    <source>
        <dbReference type="ARBA" id="ARBA00023306"/>
    </source>
</evidence>
<evidence type="ECO:0000256" key="4">
    <source>
        <dbReference type="ARBA" id="ARBA00022618"/>
    </source>
</evidence>
<dbReference type="PANTHER" id="PTHR14418:SF5">
    <property type="entry name" value="CONDENSIN COMPLEX SUBUNIT 3"/>
    <property type="match status" value="1"/>
</dbReference>
<dbReference type="EMBL" id="CAJVPP010000335">
    <property type="protein sequence ID" value="CAG8470754.1"/>
    <property type="molecule type" value="Genomic_DNA"/>
</dbReference>
<evidence type="ECO:0000259" key="8">
    <source>
        <dbReference type="Pfam" id="PF12719"/>
    </source>
</evidence>
<keyword evidence="10" id="KW-1185">Reference proteome</keyword>
<dbReference type="InterPro" id="IPR016024">
    <property type="entry name" value="ARM-type_fold"/>
</dbReference>
<keyword evidence="6" id="KW-0226">DNA condensation</keyword>
<dbReference type="Pfam" id="PF12719">
    <property type="entry name" value="Cnd3"/>
    <property type="match status" value="1"/>
</dbReference>
<dbReference type="GO" id="GO:0000793">
    <property type="term" value="C:condensed chromosome"/>
    <property type="evidence" value="ECO:0007669"/>
    <property type="project" value="TreeGrafter"/>
</dbReference>
<reference evidence="9" key="1">
    <citation type="submission" date="2021-06" db="EMBL/GenBank/DDBJ databases">
        <authorList>
            <person name="Kallberg Y."/>
            <person name="Tangrot J."/>
            <person name="Rosling A."/>
        </authorList>
    </citation>
    <scope>NUCLEOTIDE SEQUENCE</scope>
    <source>
        <strain evidence="9">87-6 pot B 2015</strain>
    </source>
</reference>
<dbReference type="PANTHER" id="PTHR14418">
    <property type="entry name" value="CONDENSIN COMPLEX SUBUNIT 3-RELATED"/>
    <property type="match status" value="1"/>
</dbReference>
<comment type="subcellular location">
    <subcellularLocation>
        <location evidence="1">Chromosome</location>
    </subcellularLocation>
</comment>
<dbReference type="InterPro" id="IPR011989">
    <property type="entry name" value="ARM-like"/>
</dbReference>
<dbReference type="InterPro" id="IPR025977">
    <property type="entry name" value="Cnd3_C"/>
</dbReference>
<evidence type="ECO:0000256" key="2">
    <source>
        <dbReference type="ARBA" id="ARBA00006533"/>
    </source>
</evidence>
<dbReference type="Gene3D" id="1.25.10.10">
    <property type="entry name" value="Leucine-rich Repeat Variant"/>
    <property type="match status" value="2"/>
</dbReference>
<proteinExistence type="inferred from homology"/>
<organism evidence="9 10">
    <name type="scientific">Funneliformis mosseae</name>
    <name type="common">Endomycorrhizal fungus</name>
    <name type="synonym">Glomus mosseae</name>
    <dbReference type="NCBI Taxonomy" id="27381"/>
    <lineage>
        <taxon>Eukaryota</taxon>
        <taxon>Fungi</taxon>
        <taxon>Fungi incertae sedis</taxon>
        <taxon>Mucoromycota</taxon>
        <taxon>Glomeromycotina</taxon>
        <taxon>Glomeromycetes</taxon>
        <taxon>Glomerales</taxon>
        <taxon>Glomeraceae</taxon>
        <taxon>Funneliformis</taxon>
    </lineage>
</organism>
<evidence type="ECO:0000313" key="10">
    <source>
        <dbReference type="Proteomes" id="UP000789375"/>
    </source>
</evidence>
<comment type="similarity">
    <text evidence="2">Belongs to the CND3 (condensin subunit 3) family.</text>
</comment>
<dbReference type="AlphaFoldDB" id="A0A9N8VYF9"/>
<evidence type="ECO:0000256" key="6">
    <source>
        <dbReference type="ARBA" id="ARBA00023067"/>
    </source>
</evidence>
<dbReference type="InterPro" id="IPR027165">
    <property type="entry name" value="CND3"/>
</dbReference>
<feature type="domain" description="Nuclear condensin complex subunit 3 C-terminal" evidence="8">
    <location>
        <begin position="553"/>
        <end position="828"/>
    </location>
</feature>
<accession>A0A9N8VYF9</accession>
<name>A0A9N8VYF9_FUNMO</name>
<keyword evidence="7" id="KW-0131">Cell cycle</keyword>
<dbReference type="GO" id="GO:0007076">
    <property type="term" value="P:mitotic chromosome condensation"/>
    <property type="evidence" value="ECO:0007669"/>
    <property type="project" value="InterPro"/>
</dbReference>
<comment type="caution">
    <text evidence="9">The sequence shown here is derived from an EMBL/GenBank/DDBJ whole genome shotgun (WGS) entry which is preliminary data.</text>
</comment>
<evidence type="ECO:0000313" key="9">
    <source>
        <dbReference type="EMBL" id="CAG8470754.1"/>
    </source>
</evidence>
<gene>
    <name evidence="9" type="ORF">FMOSSE_LOCUS2503</name>
</gene>
<evidence type="ECO:0000256" key="3">
    <source>
        <dbReference type="ARBA" id="ARBA00022454"/>
    </source>
</evidence>
<dbReference type="SUPFAM" id="SSF48371">
    <property type="entry name" value="ARM repeat"/>
    <property type="match status" value="1"/>
</dbReference>
<keyword evidence="3" id="KW-0158">Chromosome</keyword>